<feature type="signal peptide" evidence="1">
    <location>
        <begin position="1"/>
        <end position="23"/>
    </location>
</feature>
<dbReference type="InterPro" id="IPR007863">
    <property type="entry name" value="Peptidase_M16_C"/>
</dbReference>
<feature type="domain" description="Peptidase M16 N-terminal" evidence="2">
    <location>
        <begin position="491"/>
        <end position="608"/>
    </location>
</feature>
<dbReference type="EMBL" id="FOOC01000006">
    <property type="protein sequence ID" value="SFF51383.1"/>
    <property type="molecule type" value="Genomic_DNA"/>
</dbReference>
<evidence type="ECO:0000259" key="3">
    <source>
        <dbReference type="Pfam" id="PF05193"/>
    </source>
</evidence>
<dbReference type="RefSeq" id="WP_091533531.1">
    <property type="nucleotide sequence ID" value="NZ_FOOC01000006.1"/>
</dbReference>
<feature type="domain" description="Peptidase M16 N-terminal" evidence="2">
    <location>
        <begin position="49"/>
        <end position="184"/>
    </location>
</feature>
<keyword evidence="1" id="KW-0732">Signal</keyword>
<dbReference type="GO" id="GO:0006508">
    <property type="term" value="P:proteolysis"/>
    <property type="evidence" value="ECO:0007669"/>
    <property type="project" value="UniProtKB-KW"/>
</dbReference>
<dbReference type="InterPro" id="IPR011765">
    <property type="entry name" value="Pept_M16_N"/>
</dbReference>
<name>A0A1I2JC21_9GAMM</name>
<dbReference type="STRING" id="1076937.SAMN04488120_106102"/>
<dbReference type="Gene3D" id="3.30.830.10">
    <property type="entry name" value="Metalloenzyme, LuxS/M16 peptidase-like"/>
    <property type="match status" value="4"/>
</dbReference>
<dbReference type="Pfam" id="PF05193">
    <property type="entry name" value="Peptidase_M16_C"/>
    <property type="match status" value="2"/>
</dbReference>
<evidence type="ECO:0000256" key="1">
    <source>
        <dbReference type="SAM" id="SignalP"/>
    </source>
</evidence>
<reference evidence="4 5" key="1">
    <citation type="submission" date="2016-10" db="EMBL/GenBank/DDBJ databases">
        <authorList>
            <person name="de Groot N.N."/>
        </authorList>
    </citation>
    <scope>NUCLEOTIDE SEQUENCE [LARGE SCALE GENOMIC DNA]</scope>
    <source>
        <strain evidence="4 5">DSM 23609</strain>
    </source>
</reference>
<dbReference type="SUPFAM" id="SSF63411">
    <property type="entry name" value="LuxS/MPP-like metallohydrolase"/>
    <property type="match status" value="4"/>
</dbReference>
<feature type="domain" description="Peptidase M16 C-terminal" evidence="3">
    <location>
        <begin position="646"/>
        <end position="826"/>
    </location>
</feature>
<dbReference type="InterPro" id="IPR011249">
    <property type="entry name" value="Metalloenz_LuxS/M16"/>
</dbReference>
<dbReference type="InterPro" id="IPR050361">
    <property type="entry name" value="MPP/UQCRC_Complex"/>
</dbReference>
<protein>
    <submittedName>
        <fullName evidence="4">Zinc protease</fullName>
    </submittedName>
</protein>
<dbReference type="OrthoDB" id="9811314at2"/>
<accession>A0A1I2JC21</accession>
<feature type="domain" description="Peptidase M16 C-terminal" evidence="3">
    <location>
        <begin position="204"/>
        <end position="380"/>
    </location>
</feature>
<dbReference type="GO" id="GO:0046872">
    <property type="term" value="F:metal ion binding"/>
    <property type="evidence" value="ECO:0007669"/>
    <property type="project" value="InterPro"/>
</dbReference>
<evidence type="ECO:0000313" key="4">
    <source>
        <dbReference type="EMBL" id="SFF51383.1"/>
    </source>
</evidence>
<keyword evidence="4" id="KW-0378">Hydrolase</keyword>
<organism evidence="4 5">
    <name type="scientific">Fontimonas thermophila</name>
    <dbReference type="NCBI Taxonomy" id="1076937"/>
    <lineage>
        <taxon>Bacteria</taxon>
        <taxon>Pseudomonadati</taxon>
        <taxon>Pseudomonadota</taxon>
        <taxon>Gammaproteobacteria</taxon>
        <taxon>Nevskiales</taxon>
        <taxon>Nevskiaceae</taxon>
        <taxon>Fontimonas</taxon>
    </lineage>
</organism>
<dbReference type="PANTHER" id="PTHR11851:SF224">
    <property type="entry name" value="PROCESSING PROTEASE"/>
    <property type="match status" value="1"/>
</dbReference>
<proteinExistence type="predicted"/>
<dbReference type="GO" id="GO:0008233">
    <property type="term" value="F:peptidase activity"/>
    <property type="evidence" value="ECO:0007669"/>
    <property type="project" value="UniProtKB-KW"/>
</dbReference>
<dbReference type="Pfam" id="PF00675">
    <property type="entry name" value="Peptidase_M16"/>
    <property type="match status" value="2"/>
</dbReference>
<dbReference type="PANTHER" id="PTHR11851">
    <property type="entry name" value="METALLOPROTEASE"/>
    <property type="match status" value="1"/>
</dbReference>
<sequence length="919" mass="101366">MKNVIAAVTAALLGVLALVPAHGKPSASEFPDVRIPYERHVLPNGLTLLIHEDHKAPIVAVNVWYHVGSKDERPGRTGFAHLFEHLMFNGSEHHNDEFFRPLEPAGATKMNGTTWYDRTNYFQNVPTSALDLTLWLESDRMGHLLGAIDQNKLDEQREVVLNEKRQGENEPYGKVDEVIAAATYPAGHPYSWTTIGSYEDLKAATLDDVKEWFREHYGAANAVLVIAGDVNPAAVKAKVEHYFGDIPPGPVRKRHGRWIAKMSGEKRATLQDRVPQARLFKVWNVPGFCETDANMLGIAAAVLGSGKNSRLYERLVYRDQLATDVDVGVGPFEIGSQFMIDAMVKPGGDIAAVERAIDEELQRFLREGPTAAELARVRTKVFASALRGLERIDGFGGKSAILAQYQVYCGTPDRYTEELREVREATPQQVRDVARRWLSDGVFVLQVEPFPEYTVASTGADRSRLPPLGEPPSLSLPPLQRATLSNGLKLVLVERHAAPIVQLSLIADAGYAADAGIKAGTARLTLDMLDEGAGRYDALALAARSEELGALISAGSTLDTSFVRLNALKARLEPSLDLFADVLLRPRFDARELERLRQQQLAAIQQEKAQPYGIASRLYPQLIYGAGHAYANPRSGTGTEDSVAAITVDDLRAFYQRWLRPDNATLLIVGDTTLEEIRPLLERRLGAWKAPDVPLPQKNLAEVALPRQPRIVLVNRTGAEQSLILAAHLAPPKSDPDDLAMQLVNTALGGNFVSRLNMNLREDKRWSYGAFTVISGAKAQRPFIAYAPVQTDKTVESLREMRTELATVRDGRPLTADEIAFARNSLVRSLPGENETAAEIAESYTTVLVHELPDDYWNTFVDRVEGLSPAAINAAARRLVHPDALTWIVVGDLARIEQPIRELGWGEVMVLDADGKRLR</sequence>
<keyword evidence="4" id="KW-0645">Protease</keyword>
<gene>
    <name evidence="4" type="ORF">SAMN04488120_106102</name>
</gene>
<dbReference type="AlphaFoldDB" id="A0A1I2JC21"/>
<evidence type="ECO:0000259" key="2">
    <source>
        <dbReference type="Pfam" id="PF00675"/>
    </source>
</evidence>
<dbReference type="Proteomes" id="UP000199771">
    <property type="component" value="Unassembled WGS sequence"/>
</dbReference>
<keyword evidence="5" id="KW-1185">Reference proteome</keyword>
<feature type="chain" id="PRO_5011784587" evidence="1">
    <location>
        <begin position="24"/>
        <end position="919"/>
    </location>
</feature>
<evidence type="ECO:0000313" key="5">
    <source>
        <dbReference type="Proteomes" id="UP000199771"/>
    </source>
</evidence>